<evidence type="ECO:0000256" key="4">
    <source>
        <dbReference type="ARBA" id="ARBA00012458"/>
    </source>
</evidence>
<protein>
    <recommendedName>
        <fullName evidence="4 9">Dihydropteroate synthase</fullName>
        <shortName evidence="9">DHPS</shortName>
        <ecNumber evidence="4 9">2.5.1.15</ecNumber>
    </recommendedName>
    <alternativeName>
        <fullName evidence="9">Dihydropteroate pyrophosphorylase</fullName>
    </alternativeName>
</protein>
<evidence type="ECO:0000256" key="7">
    <source>
        <dbReference type="ARBA" id="ARBA00022842"/>
    </source>
</evidence>
<evidence type="ECO:0000256" key="5">
    <source>
        <dbReference type="ARBA" id="ARBA00022679"/>
    </source>
</evidence>
<dbReference type="PANTHER" id="PTHR20941:SF1">
    <property type="entry name" value="FOLIC ACID SYNTHESIS PROTEIN FOL1"/>
    <property type="match status" value="1"/>
</dbReference>
<comment type="catalytic activity">
    <reaction evidence="1">
        <text>(7,8-dihydropterin-6-yl)methyl diphosphate + 4-aminobenzoate = 7,8-dihydropteroate + diphosphate</text>
        <dbReference type="Rhea" id="RHEA:19949"/>
        <dbReference type="ChEBI" id="CHEBI:17836"/>
        <dbReference type="ChEBI" id="CHEBI:17839"/>
        <dbReference type="ChEBI" id="CHEBI:33019"/>
        <dbReference type="ChEBI" id="CHEBI:72950"/>
        <dbReference type="EC" id="2.5.1.15"/>
    </reaction>
</comment>
<dbReference type="NCBIfam" id="TIGR01496">
    <property type="entry name" value="DHPS"/>
    <property type="match status" value="1"/>
</dbReference>
<comment type="pathway">
    <text evidence="3 9">Cofactor biosynthesis; tetrahydrofolate biosynthesis; 7,8-dihydrofolate from 2-amino-4-hydroxy-6-hydroxymethyl-7,8-dihydropteridine diphosphate and 4-aminobenzoate: step 1/2.</text>
</comment>
<evidence type="ECO:0000259" key="10">
    <source>
        <dbReference type="PROSITE" id="PS50972"/>
    </source>
</evidence>
<dbReference type="PROSITE" id="PS00792">
    <property type="entry name" value="DHPS_1"/>
    <property type="match status" value="1"/>
</dbReference>
<keyword evidence="12" id="KW-1185">Reference proteome</keyword>
<dbReference type="Gene3D" id="3.20.20.20">
    <property type="entry name" value="Dihydropteroate synthase-like"/>
    <property type="match status" value="1"/>
</dbReference>
<dbReference type="InterPro" id="IPR006390">
    <property type="entry name" value="DHP_synth_dom"/>
</dbReference>
<feature type="domain" description="Pterin-binding" evidence="10">
    <location>
        <begin position="89"/>
        <end position="340"/>
    </location>
</feature>
<reference evidence="12" key="1">
    <citation type="submission" date="2016-10" db="EMBL/GenBank/DDBJ databases">
        <authorList>
            <person name="Varghese N."/>
        </authorList>
    </citation>
    <scope>NUCLEOTIDE SEQUENCE [LARGE SCALE GENOMIC DNA]</scope>
    <source>
        <strain evidence="12">Nsp8</strain>
    </source>
</reference>
<sequence>MNQAGSSRLFLIQALQPAFEHAEFSLPYFFPFCCIPSRQFRKIKFGRHSEHAKKEDQVSLEVIGGHSAHLKNRHPAAEPGFDSLASRRPLIMGVINVTPDSFSDGGLCASTEDALRHAACLIEQGADWLDIGGESSRPGSMPVDMAEELRRVIPVVEALSSMDVPVSVDTSKPEVMRAAIRAGAAMINDVNALRAAGALEAVAAGGVSACLMHMQGEPGSMQADPRYDDVVAEVKGFLRQRLDAALAAGIQRDRLAIDPGFGFGKTHDHNIKLLRHLDRFSDLGVPVLVGLSRKAILGKMTGRNVGDRLHASVAAALMAVIKGAGIVRVHDVKATRDALAVYNAVNS</sequence>
<dbReference type="Proteomes" id="UP000183107">
    <property type="component" value="Unassembled WGS sequence"/>
</dbReference>
<dbReference type="CDD" id="cd00739">
    <property type="entry name" value="DHPS"/>
    <property type="match status" value="1"/>
</dbReference>
<dbReference type="PANTHER" id="PTHR20941">
    <property type="entry name" value="FOLATE SYNTHESIS PROTEINS"/>
    <property type="match status" value="1"/>
</dbReference>
<dbReference type="InterPro" id="IPR011005">
    <property type="entry name" value="Dihydropteroate_synth-like_sf"/>
</dbReference>
<dbReference type="GO" id="GO:0005829">
    <property type="term" value="C:cytosol"/>
    <property type="evidence" value="ECO:0007669"/>
    <property type="project" value="TreeGrafter"/>
</dbReference>
<evidence type="ECO:0000256" key="6">
    <source>
        <dbReference type="ARBA" id="ARBA00022723"/>
    </source>
</evidence>
<accession>A0A1I5AI25</accession>
<evidence type="ECO:0000256" key="3">
    <source>
        <dbReference type="ARBA" id="ARBA00004763"/>
    </source>
</evidence>
<proteinExistence type="inferred from homology"/>
<evidence type="ECO:0000256" key="8">
    <source>
        <dbReference type="ARBA" id="ARBA00022909"/>
    </source>
</evidence>
<dbReference type="GO" id="GO:0046654">
    <property type="term" value="P:tetrahydrofolate biosynthetic process"/>
    <property type="evidence" value="ECO:0007669"/>
    <property type="project" value="UniProtKB-UniPathway"/>
</dbReference>
<dbReference type="GO" id="GO:0004156">
    <property type="term" value="F:dihydropteroate synthase activity"/>
    <property type="evidence" value="ECO:0007669"/>
    <property type="project" value="UniProtKB-EC"/>
</dbReference>
<dbReference type="STRING" id="1266925.GCA_000619905_01202"/>
<dbReference type="Pfam" id="PF00809">
    <property type="entry name" value="Pterin_bind"/>
    <property type="match status" value="1"/>
</dbReference>
<comment type="cofactor">
    <cofactor evidence="2 9">
        <name>Mg(2+)</name>
        <dbReference type="ChEBI" id="CHEBI:18420"/>
    </cofactor>
</comment>
<gene>
    <name evidence="11" type="ORF">SAMN05216386_1400</name>
</gene>
<keyword evidence="5 9" id="KW-0808">Transferase</keyword>
<dbReference type="GO" id="GO:0046656">
    <property type="term" value="P:folic acid biosynthetic process"/>
    <property type="evidence" value="ECO:0007669"/>
    <property type="project" value="UniProtKB-KW"/>
</dbReference>
<keyword evidence="8 9" id="KW-0289">Folate biosynthesis</keyword>
<name>A0A1I5AI25_9PROT</name>
<dbReference type="InterPro" id="IPR045031">
    <property type="entry name" value="DHP_synth-like"/>
</dbReference>
<dbReference type="EC" id="2.5.1.15" evidence="4 9"/>
<evidence type="ECO:0000256" key="1">
    <source>
        <dbReference type="ARBA" id="ARBA00000012"/>
    </source>
</evidence>
<dbReference type="PROSITE" id="PS50972">
    <property type="entry name" value="PTERIN_BINDING"/>
    <property type="match status" value="1"/>
</dbReference>
<organism evidence="11 12">
    <name type="scientific">Nitrosospira briensis</name>
    <dbReference type="NCBI Taxonomy" id="35799"/>
    <lineage>
        <taxon>Bacteria</taxon>
        <taxon>Pseudomonadati</taxon>
        <taxon>Pseudomonadota</taxon>
        <taxon>Betaproteobacteria</taxon>
        <taxon>Nitrosomonadales</taxon>
        <taxon>Nitrosomonadaceae</taxon>
        <taxon>Nitrosospira</taxon>
    </lineage>
</organism>
<dbReference type="InterPro" id="IPR000489">
    <property type="entry name" value="Pterin-binding_dom"/>
</dbReference>
<keyword evidence="6 9" id="KW-0479">Metal-binding</keyword>
<dbReference type="AlphaFoldDB" id="A0A1I5AI25"/>
<dbReference type="SUPFAM" id="SSF51717">
    <property type="entry name" value="Dihydropteroate synthetase-like"/>
    <property type="match status" value="1"/>
</dbReference>
<comment type="function">
    <text evidence="9">Catalyzes the condensation of para-aminobenzoate (pABA) with 6-hydroxymethyl-7,8-dihydropterin diphosphate (DHPt-PP) to form 7,8-dihydropteroate (H2Pte), the immediate precursor of folate derivatives.</text>
</comment>
<evidence type="ECO:0000313" key="12">
    <source>
        <dbReference type="Proteomes" id="UP000183107"/>
    </source>
</evidence>
<dbReference type="GO" id="GO:0046872">
    <property type="term" value="F:metal ion binding"/>
    <property type="evidence" value="ECO:0007669"/>
    <property type="project" value="UniProtKB-KW"/>
</dbReference>
<evidence type="ECO:0000313" key="11">
    <source>
        <dbReference type="EMBL" id="SFN62042.1"/>
    </source>
</evidence>
<keyword evidence="7 9" id="KW-0460">Magnesium</keyword>
<dbReference type="UniPathway" id="UPA00077">
    <property type="reaction ID" value="UER00156"/>
</dbReference>
<comment type="similarity">
    <text evidence="9">Belongs to the DHPS family.</text>
</comment>
<evidence type="ECO:0000256" key="2">
    <source>
        <dbReference type="ARBA" id="ARBA00001946"/>
    </source>
</evidence>
<dbReference type="EMBL" id="FOVJ01000002">
    <property type="protein sequence ID" value="SFN62042.1"/>
    <property type="molecule type" value="Genomic_DNA"/>
</dbReference>
<evidence type="ECO:0000256" key="9">
    <source>
        <dbReference type="RuleBase" id="RU361205"/>
    </source>
</evidence>